<evidence type="ECO:0000259" key="4">
    <source>
        <dbReference type="Pfam" id="PF25944"/>
    </source>
</evidence>
<protein>
    <submittedName>
        <fullName evidence="6">Membrane fusion protein (Multidrug efflux system)</fullName>
    </submittedName>
</protein>
<dbReference type="SUPFAM" id="SSF111369">
    <property type="entry name" value="HlyD-like secretion proteins"/>
    <property type="match status" value="1"/>
</dbReference>
<organism evidence="6 7">
    <name type="scientific">Leeuwenhoekiella aestuarii</name>
    <dbReference type="NCBI Taxonomy" id="2249426"/>
    <lineage>
        <taxon>Bacteria</taxon>
        <taxon>Pseudomonadati</taxon>
        <taxon>Bacteroidota</taxon>
        <taxon>Flavobacteriia</taxon>
        <taxon>Flavobacteriales</taxon>
        <taxon>Flavobacteriaceae</taxon>
        <taxon>Leeuwenhoekiella</taxon>
    </lineage>
</organism>
<dbReference type="EMBL" id="QOVI01000001">
    <property type="protein sequence ID" value="RXG18059.1"/>
    <property type="molecule type" value="Genomic_DNA"/>
</dbReference>
<dbReference type="Gene3D" id="2.40.420.20">
    <property type="match status" value="1"/>
</dbReference>
<evidence type="ECO:0000256" key="2">
    <source>
        <dbReference type="ARBA" id="ARBA00009477"/>
    </source>
</evidence>
<comment type="subcellular location">
    <subcellularLocation>
        <location evidence="1">Cell envelope</location>
    </subcellularLocation>
</comment>
<dbReference type="GO" id="GO:0030313">
    <property type="term" value="C:cell envelope"/>
    <property type="evidence" value="ECO:0007669"/>
    <property type="project" value="UniProtKB-SubCell"/>
</dbReference>
<dbReference type="PANTHER" id="PTHR30158:SF23">
    <property type="entry name" value="MULTIDRUG RESISTANCE PROTEIN MEXA"/>
    <property type="match status" value="1"/>
</dbReference>
<dbReference type="GO" id="GO:0046677">
    <property type="term" value="P:response to antibiotic"/>
    <property type="evidence" value="ECO:0007669"/>
    <property type="project" value="TreeGrafter"/>
</dbReference>
<proteinExistence type="inferred from homology"/>
<dbReference type="PROSITE" id="PS51257">
    <property type="entry name" value="PROKAR_LIPOPROTEIN"/>
    <property type="match status" value="1"/>
</dbReference>
<name>A0A4Q0P1D8_9FLAO</name>
<evidence type="ECO:0000313" key="7">
    <source>
        <dbReference type="Proteomes" id="UP000289821"/>
    </source>
</evidence>
<dbReference type="GO" id="GO:0005886">
    <property type="term" value="C:plasma membrane"/>
    <property type="evidence" value="ECO:0007669"/>
    <property type="project" value="TreeGrafter"/>
</dbReference>
<reference evidence="6 7" key="1">
    <citation type="submission" date="2018-07" db="EMBL/GenBank/DDBJ databases">
        <title>Leeuwenhoekiella genomics.</title>
        <authorList>
            <person name="Tahon G."/>
            <person name="Willems A."/>
        </authorList>
    </citation>
    <scope>NUCLEOTIDE SEQUENCE [LARGE SCALE GENOMIC DNA]</scope>
    <source>
        <strain evidence="6 7">R-50232</strain>
    </source>
</reference>
<accession>A0A4Q0P1D8</accession>
<keyword evidence="7" id="KW-1185">Reference proteome</keyword>
<dbReference type="AlphaFoldDB" id="A0A4Q0P1D8"/>
<dbReference type="InterPro" id="IPR058627">
    <property type="entry name" value="MdtA-like_C"/>
</dbReference>
<feature type="domain" description="Multidrug resistance protein MdtA-like barrel-sandwich hybrid" evidence="3">
    <location>
        <begin position="74"/>
        <end position="198"/>
    </location>
</feature>
<dbReference type="InterPro" id="IPR006143">
    <property type="entry name" value="RND_pump_MFP"/>
</dbReference>
<dbReference type="Pfam" id="PF25917">
    <property type="entry name" value="BSH_RND"/>
    <property type="match status" value="1"/>
</dbReference>
<gene>
    <name evidence="6" type="ORF">DSM04_101247</name>
</gene>
<evidence type="ECO:0000259" key="5">
    <source>
        <dbReference type="Pfam" id="PF25967"/>
    </source>
</evidence>
<dbReference type="GO" id="GO:0022857">
    <property type="term" value="F:transmembrane transporter activity"/>
    <property type="evidence" value="ECO:0007669"/>
    <property type="project" value="InterPro"/>
</dbReference>
<dbReference type="Pfam" id="PF25944">
    <property type="entry name" value="Beta-barrel_RND"/>
    <property type="match status" value="1"/>
</dbReference>
<feature type="domain" description="Multidrug resistance protein MdtA-like C-terminal permuted SH3" evidence="5">
    <location>
        <begin position="297"/>
        <end position="356"/>
    </location>
</feature>
<dbReference type="NCBIfam" id="TIGR01730">
    <property type="entry name" value="RND_mfp"/>
    <property type="match status" value="1"/>
</dbReference>
<dbReference type="Gene3D" id="1.10.287.470">
    <property type="entry name" value="Helix hairpin bin"/>
    <property type="match status" value="1"/>
</dbReference>
<dbReference type="Proteomes" id="UP000289821">
    <property type="component" value="Unassembled WGS sequence"/>
</dbReference>
<evidence type="ECO:0000256" key="1">
    <source>
        <dbReference type="ARBA" id="ARBA00004196"/>
    </source>
</evidence>
<dbReference type="InterPro" id="IPR058626">
    <property type="entry name" value="MdtA-like_b-barrel"/>
</dbReference>
<evidence type="ECO:0000313" key="6">
    <source>
        <dbReference type="EMBL" id="RXG18059.1"/>
    </source>
</evidence>
<evidence type="ECO:0000259" key="3">
    <source>
        <dbReference type="Pfam" id="PF25917"/>
    </source>
</evidence>
<feature type="domain" description="Multidrug resistance protein MdtA-like beta-barrel" evidence="4">
    <location>
        <begin position="226"/>
        <end position="281"/>
    </location>
</feature>
<dbReference type="Gene3D" id="2.40.50.100">
    <property type="match status" value="1"/>
</dbReference>
<dbReference type="Gene3D" id="2.40.30.170">
    <property type="match status" value="1"/>
</dbReference>
<dbReference type="Pfam" id="PF25967">
    <property type="entry name" value="RND-MFP_C"/>
    <property type="match status" value="1"/>
</dbReference>
<comment type="similarity">
    <text evidence="2">Belongs to the membrane fusion protein (MFP) (TC 8.A.1) family.</text>
</comment>
<dbReference type="InterPro" id="IPR058625">
    <property type="entry name" value="MdtA-like_BSH"/>
</dbReference>
<sequence>MNKPSIMKKRVLTYLIPALVGVFITTTSCGDSKQAQKGQEQQPQTLPVITIPQQTVTGYSSYPASIEGIVNSGVRAKIQGYISNVLVDEGEKVRKGQVLFKLETQSLSQDANAAKANVNAAQVEVDKLRPLVEKKIISNVQLETAKAQLQQAQSAYESIAANIGYGTVRSPVDGYVGAIPYREGTLVGPSDSTPLTTVSDIEKVYAFFSMNESEYLDFIQNTEGASLQEKVDNFPQVTLELANGKEYDQKGKIQTVTGQVDPTTGTVSFRAIFDNPNQLITNGNSGTLKIPIVYSDVAVVPQNSTFEQQGKIITYKVSSENKTVTSEITTKAVVGNLYIVDSGLQAGDRIIAKGANKVRAGMTIQPREVPFDSIAKPVKQLFQ</sequence>
<comment type="caution">
    <text evidence="6">The sequence shown here is derived from an EMBL/GenBank/DDBJ whole genome shotgun (WGS) entry which is preliminary data.</text>
</comment>
<dbReference type="PANTHER" id="PTHR30158">
    <property type="entry name" value="ACRA/E-RELATED COMPONENT OF DRUG EFFLUX TRANSPORTER"/>
    <property type="match status" value="1"/>
</dbReference>